<evidence type="ECO:0000256" key="8">
    <source>
        <dbReference type="SAM" id="Phobius"/>
    </source>
</evidence>
<evidence type="ECO:0000256" key="1">
    <source>
        <dbReference type="ARBA" id="ARBA00004651"/>
    </source>
</evidence>
<evidence type="ECO:0000256" key="3">
    <source>
        <dbReference type="ARBA" id="ARBA00022449"/>
    </source>
</evidence>
<protein>
    <submittedName>
        <fullName evidence="10">NhaP-type Na+/H+ or K+/H+ antiporter</fullName>
    </submittedName>
</protein>
<feature type="transmembrane region" description="Helical" evidence="8">
    <location>
        <begin position="6"/>
        <end position="25"/>
    </location>
</feature>
<keyword evidence="7 8" id="KW-0472">Membrane</keyword>
<keyword evidence="11" id="KW-1185">Reference proteome</keyword>
<evidence type="ECO:0000256" key="7">
    <source>
        <dbReference type="ARBA" id="ARBA00023136"/>
    </source>
</evidence>
<name>A0ABS4SQ54_9PROT</name>
<evidence type="ECO:0000256" key="2">
    <source>
        <dbReference type="ARBA" id="ARBA00022448"/>
    </source>
</evidence>
<evidence type="ECO:0000256" key="4">
    <source>
        <dbReference type="ARBA" id="ARBA00022692"/>
    </source>
</evidence>
<dbReference type="PANTHER" id="PTHR32507">
    <property type="entry name" value="NA(+)/H(+) ANTIPORTER 1"/>
    <property type="match status" value="1"/>
</dbReference>
<dbReference type="RefSeq" id="WP_209768953.1">
    <property type="nucleotide sequence ID" value="NZ_JAGINP010000017.1"/>
</dbReference>
<comment type="subcellular location">
    <subcellularLocation>
        <location evidence="1">Cell membrane</location>
        <topology evidence="1">Multi-pass membrane protein</topology>
    </subcellularLocation>
</comment>
<gene>
    <name evidence="10" type="ORF">J2851_004471</name>
</gene>
<dbReference type="Pfam" id="PF00999">
    <property type="entry name" value="Na_H_Exchanger"/>
    <property type="match status" value="1"/>
</dbReference>
<feature type="transmembrane region" description="Helical" evidence="8">
    <location>
        <begin position="346"/>
        <end position="370"/>
    </location>
</feature>
<keyword evidence="2" id="KW-0813">Transport</keyword>
<feature type="transmembrane region" description="Helical" evidence="8">
    <location>
        <begin position="197"/>
        <end position="216"/>
    </location>
</feature>
<accession>A0ABS4SQ54</accession>
<feature type="transmembrane region" description="Helical" evidence="8">
    <location>
        <begin position="63"/>
        <end position="80"/>
    </location>
</feature>
<organism evidence="10 11">
    <name type="scientific">Azospirillum rugosum</name>
    <dbReference type="NCBI Taxonomy" id="416170"/>
    <lineage>
        <taxon>Bacteria</taxon>
        <taxon>Pseudomonadati</taxon>
        <taxon>Pseudomonadota</taxon>
        <taxon>Alphaproteobacteria</taxon>
        <taxon>Rhodospirillales</taxon>
        <taxon>Azospirillaceae</taxon>
        <taxon>Azospirillum</taxon>
    </lineage>
</organism>
<keyword evidence="3" id="KW-0050">Antiport</keyword>
<feature type="transmembrane region" description="Helical" evidence="8">
    <location>
        <begin position="289"/>
        <end position="309"/>
    </location>
</feature>
<sequence length="442" mass="47150">MSSYIVALVCLGFLILMVAWLPMVLKELPLSLPIVCVAFGFLVFQAPGLQAPDPLQYPVAAERLTELIVIVALMGAGLKLDRPPGWRSWKITWLLLGVTMPLSILAIGVIGWWVLSLPVAAAALLGAALAPTDPVLASDVQVGPPRSGEEDEIRFSLTSEAGLNDGLGFPFTNLAIAMALNSPVPGAWTLEWLAVDVLWKLAAGVGMGWLVGKVLGIAAFRLPNRAKLSRTGDGFVSLGITLIAYGLTELVHGYGFLAVFVAALSLRHEERNHKYHEKLHDFIEQTERLLMMLLLVLFGGAVAHGLLVPLGWIDVLAAVIILFAVRPVAGLVGLSGLSMPFGEKLAIGFFGIRGMGSFYYLAFALNAAHFGVPNQLWALVGFVVLVSIIVHGTTVTPVMRMLDRAREGGRRGPVVGGPVVGGPVVAEPVVECHTLGRSGWTE</sequence>
<feature type="transmembrane region" description="Helical" evidence="8">
    <location>
        <begin position="251"/>
        <end position="268"/>
    </location>
</feature>
<keyword evidence="4 8" id="KW-0812">Transmembrane</keyword>
<evidence type="ECO:0000256" key="6">
    <source>
        <dbReference type="ARBA" id="ARBA00023065"/>
    </source>
</evidence>
<dbReference type="Proteomes" id="UP000781958">
    <property type="component" value="Unassembled WGS sequence"/>
</dbReference>
<dbReference type="InterPro" id="IPR006153">
    <property type="entry name" value="Cation/H_exchanger_TM"/>
</dbReference>
<feature type="domain" description="Cation/H+ exchanger transmembrane" evidence="9">
    <location>
        <begin position="15"/>
        <end position="400"/>
    </location>
</feature>
<keyword evidence="5 8" id="KW-1133">Transmembrane helix</keyword>
<dbReference type="EMBL" id="JAGINP010000017">
    <property type="protein sequence ID" value="MBP2294681.1"/>
    <property type="molecule type" value="Genomic_DNA"/>
</dbReference>
<evidence type="ECO:0000313" key="11">
    <source>
        <dbReference type="Proteomes" id="UP000781958"/>
    </source>
</evidence>
<comment type="caution">
    <text evidence="10">The sequence shown here is derived from an EMBL/GenBank/DDBJ whole genome shotgun (WGS) entry which is preliminary data.</text>
</comment>
<evidence type="ECO:0000313" key="10">
    <source>
        <dbReference type="EMBL" id="MBP2294681.1"/>
    </source>
</evidence>
<feature type="transmembrane region" description="Helical" evidence="8">
    <location>
        <begin position="32"/>
        <end position="51"/>
    </location>
</feature>
<dbReference type="PANTHER" id="PTHR32507:SF8">
    <property type="entry name" value="CNH1P"/>
    <property type="match status" value="1"/>
</dbReference>
<keyword evidence="6" id="KW-0406">Ion transport</keyword>
<evidence type="ECO:0000256" key="5">
    <source>
        <dbReference type="ARBA" id="ARBA00022989"/>
    </source>
</evidence>
<feature type="transmembrane region" description="Helical" evidence="8">
    <location>
        <begin position="376"/>
        <end position="402"/>
    </location>
</feature>
<reference evidence="10 11" key="1">
    <citation type="submission" date="2021-03" db="EMBL/GenBank/DDBJ databases">
        <title>Genomic Encyclopedia of Type Strains, Phase III (KMG-III): the genomes of soil and plant-associated and newly described type strains.</title>
        <authorList>
            <person name="Whitman W."/>
        </authorList>
    </citation>
    <scope>NUCLEOTIDE SEQUENCE [LARGE SCALE GENOMIC DNA]</scope>
    <source>
        <strain evidence="10 11">IMMIB AFH-6</strain>
    </source>
</reference>
<proteinExistence type="predicted"/>
<feature type="transmembrane region" description="Helical" evidence="8">
    <location>
        <begin position="315"/>
        <end position="334"/>
    </location>
</feature>
<evidence type="ECO:0000259" key="9">
    <source>
        <dbReference type="Pfam" id="PF00999"/>
    </source>
</evidence>
<feature type="transmembrane region" description="Helical" evidence="8">
    <location>
        <begin position="92"/>
        <end position="115"/>
    </location>
</feature>